<accession>A0AA85IV09</accession>
<proteinExistence type="predicted"/>
<feature type="domain" description="C2H2-type" evidence="11">
    <location>
        <begin position="349"/>
        <end position="377"/>
    </location>
</feature>
<keyword evidence="12" id="KW-1185">Reference proteome</keyword>
<feature type="domain" description="C2H2-type" evidence="11">
    <location>
        <begin position="546"/>
        <end position="569"/>
    </location>
</feature>
<protein>
    <recommendedName>
        <fullName evidence="11">C2H2-type domain-containing protein</fullName>
    </recommendedName>
</protein>
<organism evidence="12 13">
    <name type="scientific">Trichobilharzia regenti</name>
    <name type="common">Nasal bird schistosome</name>
    <dbReference type="NCBI Taxonomy" id="157069"/>
    <lineage>
        <taxon>Eukaryota</taxon>
        <taxon>Metazoa</taxon>
        <taxon>Spiralia</taxon>
        <taxon>Lophotrochozoa</taxon>
        <taxon>Platyhelminthes</taxon>
        <taxon>Trematoda</taxon>
        <taxon>Digenea</taxon>
        <taxon>Strigeidida</taxon>
        <taxon>Schistosomatoidea</taxon>
        <taxon>Schistosomatidae</taxon>
        <taxon>Trichobilharzia</taxon>
    </lineage>
</organism>
<evidence type="ECO:0000256" key="9">
    <source>
        <dbReference type="ARBA" id="ARBA00023242"/>
    </source>
</evidence>
<dbReference type="SMART" id="SM00355">
    <property type="entry name" value="ZnF_C2H2"/>
    <property type="match status" value="13"/>
</dbReference>
<evidence type="ECO:0000256" key="10">
    <source>
        <dbReference type="PROSITE-ProRule" id="PRU00042"/>
    </source>
</evidence>
<sequence length="578" mass="68610">MLQMSDLLTHHTTSDSDDIGDEVIRTMFMVANKLEESMRLAYNSCEYTPYDSPAENSSLNGEAFYPESGELPELKYEHNEYLHPHVQYEDEFDLDSRTSYMDMKTIPCSQTTENIGSLGSRNSLFDCCECDRRFKSKSVLRRHVRVVHEGVTYPCEQCGKSFSRKWNLKQHINSVHERQIFQCDNCEKSFSSKNILLRHVRSSHEGVCYKCDQCDKTFSRKYDLNQHVIYCHYEISLESNSLNGVSLKEDTLQKPVEIPDQSALFKCKQSDNIFSRMSRLHEHRISHEYSRLTQIEYEESLFPQKYDLNKDKLFQHESKPFICQQCGRACSSKGILRRHIRVTHEGHNFPCDQCGKTFTRESNLREHRLAFHEGKFFKCDECDGAYSSRSILLRHVKYVHRGIHFRCDLCDKIFSRMYHLRIHQMSVHERVRFSCDQCDKSFAHKFDLKMHKATFHEGLYFHCNLCDRKFSRMSHLKTHQFAVHEVSTYSSQIRLLPQSDKVCLSHEENSVEYIYRKKFRCIQCQMCFKRNYQLKLHSKLFHGKRYRCHKCGRIYEFYGYLKKHLLFSHKNLCSLQLS</sequence>
<dbReference type="Gene3D" id="3.30.160.60">
    <property type="entry name" value="Classic Zinc Finger"/>
    <property type="match status" value="9"/>
</dbReference>
<dbReference type="Pfam" id="PF16622">
    <property type="entry name" value="zf-C2H2_11"/>
    <property type="match status" value="2"/>
</dbReference>
<reference evidence="12" key="1">
    <citation type="submission" date="2022-06" db="EMBL/GenBank/DDBJ databases">
        <authorList>
            <person name="Berger JAMES D."/>
            <person name="Berger JAMES D."/>
        </authorList>
    </citation>
    <scope>NUCLEOTIDE SEQUENCE [LARGE SCALE GENOMIC DNA]</scope>
</reference>
<feature type="domain" description="C2H2-type" evidence="11">
    <location>
        <begin position="125"/>
        <end position="150"/>
    </location>
</feature>
<dbReference type="FunFam" id="3.30.160.60:FF:000100">
    <property type="entry name" value="Zinc finger 45-like"/>
    <property type="match status" value="3"/>
</dbReference>
<dbReference type="InterPro" id="IPR041697">
    <property type="entry name" value="Znf-C2H2_11"/>
</dbReference>
<dbReference type="PANTHER" id="PTHR24379:SF121">
    <property type="entry name" value="C2H2-TYPE DOMAIN-CONTAINING PROTEIN"/>
    <property type="match status" value="1"/>
</dbReference>
<evidence type="ECO:0000313" key="13">
    <source>
        <dbReference type="WBParaSite" id="TREG1_112630.1"/>
    </source>
</evidence>
<keyword evidence="2" id="KW-0479">Metal-binding</keyword>
<dbReference type="Proteomes" id="UP000050795">
    <property type="component" value="Unassembled WGS sequence"/>
</dbReference>
<dbReference type="PROSITE" id="PS00028">
    <property type="entry name" value="ZINC_FINGER_C2H2_1"/>
    <property type="match status" value="12"/>
</dbReference>
<evidence type="ECO:0000313" key="12">
    <source>
        <dbReference type="Proteomes" id="UP000050795"/>
    </source>
</evidence>
<dbReference type="WBParaSite" id="TREG1_112630.1">
    <property type="protein sequence ID" value="TREG1_112630.1"/>
    <property type="gene ID" value="TREG1_112630"/>
</dbReference>
<feature type="domain" description="C2H2-type" evidence="11">
    <location>
        <begin position="461"/>
        <end position="484"/>
    </location>
</feature>
<evidence type="ECO:0000256" key="8">
    <source>
        <dbReference type="ARBA" id="ARBA00023163"/>
    </source>
</evidence>
<dbReference type="GO" id="GO:0008270">
    <property type="term" value="F:zinc ion binding"/>
    <property type="evidence" value="ECO:0007669"/>
    <property type="project" value="UniProtKB-KW"/>
</dbReference>
<evidence type="ECO:0000256" key="5">
    <source>
        <dbReference type="ARBA" id="ARBA00022833"/>
    </source>
</evidence>
<evidence type="ECO:0000256" key="7">
    <source>
        <dbReference type="ARBA" id="ARBA00023125"/>
    </source>
</evidence>
<evidence type="ECO:0000256" key="6">
    <source>
        <dbReference type="ARBA" id="ARBA00023015"/>
    </source>
</evidence>
<comment type="subcellular location">
    <subcellularLocation>
        <location evidence="1">Nucleus</location>
    </subcellularLocation>
</comment>
<keyword evidence="3" id="KW-0677">Repeat</keyword>
<keyword evidence="8" id="KW-0804">Transcription</keyword>
<feature type="domain" description="C2H2-type" evidence="11">
    <location>
        <begin position="181"/>
        <end position="206"/>
    </location>
</feature>
<dbReference type="PANTHER" id="PTHR24379">
    <property type="entry name" value="KRAB AND ZINC FINGER DOMAIN-CONTAINING"/>
    <property type="match status" value="1"/>
</dbReference>
<dbReference type="SUPFAM" id="SSF57667">
    <property type="entry name" value="beta-beta-alpha zinc fingers"/>
    <property type="match status" value="6"/>
</dbReference>
<feature type="domain" description="C2H2-type" evidence="11">
    <location>
        <begin position="433"/>
        <end position="458"/>
    </location>
</feature>
<evidence type="ECO:0000256" key="2">
    <source>
        <dbReference type="ARBA" id="ARBA00022723"/>
    </source>
</evidence>
<dbReference type="PROSITE" id="PS50157">
    <property type="entry name" value="ZINC_FINGER_C2H2_2"/>
    <property type="match status" value="12"/>
</dbReference>
<dbReference type="InterPro" id="IPR013087">
    <property type="entry name" value="Znf_C2H2_type"/>
</dbReference>
<dbReference type="Pfam" id="PF00096">
    <property type="entry name" value="zf-C2H2"/>
    <property type="match status" value="6"/>
</dbReference>
<feature type="domain" description="C2H2-type" evidence="11">
    <location>
        <begin position="405"/>
        <end position="433"/>
    </location>
</feature>
<feature type="domain" description="C2H2-type" evidence="11">
    <location>
        <begin position="209"/>
        <end position="232"/>
    </location>
</feature>
<feature type="domain" description="C2H2-type" evidence="11">
    <location>
        <begin position="377"/>
        <end position="402"/>
    </location>
</feature>
<keyword evidence="6" id="KW-0805">Transcription regulation</keyword>
<evidence type="ECO:0000256" key="1">
    <source>
        <dbReference type="ARBA" id="ARBA00004123"/>
    </source>
</evidence>
<feature type="domain" description="C2H2-type" evidence="11">
    <location>
        <begin position="321"/>
        <end position="349"/>
    </location>
</feature>
<evidence type="ECO:0000256" key="3">
    <source>
        <dbReference type="ARBA" id="ARBA00022737"/>
    </source>
</evidence>
<dbReference type="GO" id="GO:0005634">
    <property type="term" value="C:nucleus"/>
    <property type="evidence" value="ECO:0007669"/>
    <property type="project" value="UniProtKB-SubCell"/>
</dbReference>
<evidence type="ECO:0000259" key="11">
    <source>
        <dbReference type="PROSITE" id="PS50157"/>
    </source>
</evidence>
<feature type="domain" description="C2H2-type" evidence="11">
    <location>
        <begin position="519"/>
        <end position="547"/>
    </location>
</feature>
<dbReference type="GO" id="GO:0003677">
    <property type="term" value="F:DNA binding"/>
    <property type="evidence" value="ECO:0007669"/>
    <property type="project" value="UniProtKB-KW"/>
</dbReference>
<evidence type="ECO:0000256" key="4">
    <source>
        <dbReference type="ARBA" id="ARBA00022771"/>
    </source>
</evidence>
<dbReference type="FunFam" id="3.30.160.60:FF:001760">
    <property type="entry name" value="Zinc finger protein 1057"/>
    <property type="match status" value="1"/>
</dbReference>
<dbReference type="InterPro" id="IPR036236">
    <property type="entry name" value="Znf_C2H2_sf"/>
</dbReference>
<keyword evidence="9" id="KW-0539">Nucleus</keyword>
<name>A0AA85IV09_TRIRE</name>
<keyword evidence="4 10" id="KW-0863">Zinc-finger</keyword>
<keyword evidence="5" id="KW-0862">Zinc</keyword>
<reference evidence="13" key="2">
    <citation type="submission" date="2023-11" db="UniProtKB">
        <authorList>
            <consortium name="WormBaseParasite"/>
        </authorList>
    </citation>
    <scope>IDENTIFICATION</scope>
</reference>
<keyword evidence="7" id="KW-0238">DNA-binding</keyword>
<feature type="domain" description="C2H2-type" evidence="11">
    <location>
        <begin position="153"/>
        <end position="176"/>
    </location>
</feature>
<dbReference type="AlphaFoldDB" id="A0AA85IV09"/>
<dbReference type="Pfam" id="PF13894">
    <property type="entry name" value="zf-C2H2_4"/>
    <property type="match status" value="1"/>
</dbReference>